<dbReference type="EMBL" id="QNRK01000043">
    <property type="protein sequence ID" value="RBP03553.1"/>
    <property type="molecule type" value="Genomic_DNA"/>
</dbReference>
<sequence length="462" mass="48930">MAMATMDEILSAIDAGQTAAVERLFGFLRIPSVSAVPAHFPDCDRAADWLVAELGSLGFDAAKHPTDGRPMVLGHLKCARRDAPHVLFYGHYDVQPADPLELWRSPPFEPTLESGPRGERIVARGAVDDKGQLMTFLEACRAFQQFGGPPCSITALFEGEEETGSPSLPAFLAKNAKALKADVALVCDTGMWGPTVPAITIALRGIVGEEVVLTGPNRDLHSGVFGGLAVNPINVLAGILGGLHDANGAVALPGFYDGVEELPKELLELWDGLDFDAAAFLGGVGLTTPAGERGRTPLEQLWSRPSCDINGISGGYAGEGQKTVIASTASAKVTFRLVGKQNPERVSQSFRAFVASRLPPDVKARFIGGGGSPALSLSIKNEALRRAKRALEAEWGKPAALVGCGGSIPIVGAFKRELNMDCLLVGFGLDDDNMHSPNEKYERTSFHKGARSWARILAALAA</sequence>
<evidence type="ECO:0000313" key="5">
    <source>
        <dbReference type="EMBL" id="RBP03553.1"/>
    </source>
</evidence>
<keyword evidence="3" id="KW-0378">Hydrolase</keyword>
<dbReference type="GO" id="GO:0006508">
    <property type="term" value="P:proteolysis"/>
    <property type="evidence" value="ECO:0007669"/>
    <property type="project" value="UniProtKB-KW"/>
</dbReference>
<evidence type="ECO:0000256" key="3">
    <source>
        <dbReference type="ARBA" id="ARBA00022801"/>
    </source>
</evidence>
<dbReference type="Pfam" id="PF01546">
    <property type="entry name" value="Peptidase_M20"/>
    <property type="match status" value="1"/>
</dbReference>
<protein>
    <submittedName>
        <fullName evidence="5">Acetylornithine deacetylase/succinyl-diaminopimelate desuccinylase-like protein</fullName>
    </submittedName>
</protein>
<evidence type="ECO:0000313" key="6">
    <source>
        <dbReference type="Proteomes" id="UP000253529"/>
    </source>
</evidence>
<dbReference type="Gene3D" id="3.30.70.360">
    <property type="match status" value="1"/>
</dbReference>
<reference evidence="5 6" key="1">
    <citation type="submission" date="2018-06" db="EMBL/GenBank/DDBJ databases">
        <title>Genomic Encyclopedia of Type Strains, Phase IV (KMG-IV): sequencing the most valuable type-strain genomes for metagenomic binning, comparative biology and taxonomic classification.</title>
        <authorList>
            <person name="Goeker M."/>
        </authorList>
    </citation>
    <scope>NUCLEOTIDE SEQUENCE [LARGE SCALE GENOMIC DNA]</scope>
    <source>
        <strain evidence="5 6">DSM 24875</strain>
    </source>
</reference>
<gene>
    <name evidence="5" type="ORF">DFR50_14339</name>
</gene>
<organism evidence="5 6">
    <name type="scientific">Roseiarcus fermentans</name>
    <dbReference type="NCBI Taxonomy" id="1473586"/>
    <lineage>
        <taxon>Bacteria</taxon>
        <taxon>Pseudomonadati</taxon>
        <taxon>Pseudomonadota</taxon>
        <taxon>Alphaproteobacteria</taxon>
        <taxon>Hyphomicrobiales</taxon>
        <taxon>Roseiarcaceae</taxon>
        <taxon>Roseiarcus</taxon>
    </lineage>
</organism>
<dbReference type="Pfam" id="PF07687">
    <property type="entry name" value="M20_dimer"/>
    <property type="match status" value="1"/>
</dbReference>
<accession>A0A366EMD5</accession>
<dbReference type="PANTHER" id="PTHR43270:SF12">
    <property type="entry name" value="SUCCINYL-DIAMINOPIMELATE DESUCCINYLASE"/>
    <property type="match status" value="1"/>
</dbReference>
<keyword evidence="6" id="KW-1185">Reference proteome</keyword>
<dbReference type="InterPro" id="IPR002933">
    <property type="entry name" value="Peptidase_M20"/>
</dbReference>
<dbReference type="AlphaFoldDB" id="A0A366EMD5"/>
<dbReference type="Gene3D" id="3.40.630.10">
    <property type="entry name" value="Zn peptidases"/>
    <property type="match status" value="1"/>
</dbReference>
<evidence type="ECO:0000256" key="2">
    <source>
        <dbReference type="ARBA" id="ARBA00022723"/>
    </source>
</evidence>
<dbReference type="SUPFAM" id="SSF53187">
    <property type="entry name" value="Zn-dependent exopeptidases"/>
    <property type="match status" value="1"/>
</dbReference>
<evidence type="ECO:0000259" key="4">
    <source>
        <dbReference type="Pfam" id="PF07687"/>
    </source>
</evidence>
<keyword evidence="1" id="KW-0645">Protease</keyword>
<dbReference type="GO" id="GO:0046872">
    <property type="term" value="F:metal ion binding"/>
    <property type="evidence" value="ECO:0007669"/>
    <property type="project" value="UniProtKB-KW"/>
</dbReference>
<evidence type="ECO:0000256" key="1">
    <source>
        <dbReference type="ARBA" id="ARBA00022670"/>
    </source>
</evidence>
<dbReference type="PANTHER" id="PTHR43270">
    <property type="entry name" value="BETA-ALA-HIS DIPEPTIDASE"/>
    <property type="match status" value="1"/>
</dbReference>
<name>A0A366EMD5_9HYPH</name>
<feature type="domain" description="Peptidase M20 dimerisation" evidence="4">
    <location>
        <begin position="202"/>
        <end position="361"/>
    </location>
</feature>
<proteinExistence type="predicted"/>
<keyword evidence="2" id="KW-0479">Metal-binding</keyword>
<dbReference type="NCBIfam" id="NF006579">
    <property type="entry name" value="PRK09104.1"/>
    <property type="match status" value="1"/>
</dbReference>
<dbReference type="InterPro" id="IPR011650">
    <property type="entry name" value="Peptidase_M20_dimer"/>
</dbReference>
<dbReference type="InterPro" id="IPR051458">
    <property type="entry name" value="Cyt/Met_Dipeptidase"/>
</dbReference>
<comment type="caution">
    <text evidence="5">The sequence shown here is derived from an EMBL/GenBank/DDBJ whole genome shotgun (WGS) entry which is preliminary data.</text>
</comment>
<dbReference type="Proteomes" id="UP000253529">
    <property type="component" value="Unassembled WGS sequence"/>
</dbReference>
<dbReference type="GO" id="GO:0008233">
    <property type="term" value="F:peptidase activity"/>
    <property type="evidence" value="ECO:0007669"/>
    <property type="project" value="UniProtKB-KW"/>
</dbReference>